<reference evidence="2" key="2">
    <citation type="journal article" date="2016" name="Sci. Rep.">
        <title>Dictyocaulus viviparus genome, variome and transcriptome elucidate lungworm biology and support future intervention.</title>
        <authorList>
            <person name="McNulty S.N."/>
            <person name="Strube C."/>
            <person name="Rosa B.A."/>
            <person name="Martin J.C."/>
            <person name="Tyagi R."/>
            <person name="Choi Y.J."/>
            <person name="Wang Q."/>
            <person name="Hallsworth Pepin K."/>
            <person name="Zhang X."/>
            <person name="Ozersky P."/>
            <person name="Wilson R.K."/>
            <person name="Sternberg P.W."/>
            <person name="Gasser R.B."/>
            <person name="Mitreva M."/>
        </authorList>
    </citation>
    <scope>NUCLEOTIDE SEQUENCE [LARGE SCALE GENOMIC DNA]</scope>
    <source>
        <strain evidence="2">HannoverDv2000</strain>
    </source>
</reference>
<evidence type="ECO:0000313" key="1">
    <source>
        <dbReference type="EMBL" id="KJH40791.1"/>
    </source>
</evidence>
<dbReference type="Pfam" id="PF06579">
    <property type="entry name" value="Ly-6_related"/>
    <property type="match status" value="1"/>
</dbReference>
<dbReference type="OrthoDB" id="5829285at2759"/>
<dbReference type="Proteomes" id="UP000053766">
    <property type="component" value="Unassembled WGS sequence"/>
</dbReference>
<organism evidence="1 2">
    <name type="scientific">Dictyocaulus viviparus</name>
    <name type="common">Bovine lungworm</name>
    <dbReference type="NCBI Taxonomy" id="29172"/>
    <lineage>
        <taxon>Eukaryota</taxon>
        <taxon>Metazoa</taxon>
        <taxon>Ecdysozoa</taxon>
        <taxon>Nematoda</taxon>
        <taxon>Chromadorea</taxon>
        <taxon>Rhabditida</taxon>
        <taxon>Rhabditina</taxon>
        <taxon>Rhabditomorpha</taxon>
        <taxon>Strongyloidea</taxon>
        <taxon>Metastrongylidae</taxon>
        <taxon>Dictyocaulus</taxon>
    </lineage>
</organism>
<proteinExistence type="predicted"/>
<protein>
    <submittedName>
        <fullName evidence="1">Uncharacterized protein</fullName>
    </submittedName>
</protein>
<keyword evidence="2" id="KW-1185">Reference proteome</keyword>
<dbReference type="AlphaFoldDB" id="A0A0D8XEF0"/>
<sequence length="87" mass="9784">MNRTGAKGFIRGCYSSLFLDGFNRTGSAGALATHSFCHTFNLTQLLSRGHPQESTMSDNYIDRRDEDDIFVIMCEAYELKFPPPDTV</sequence>
<gene>
    <name evidence="1" type="ORF">DICVIV_13245</name>
</gene>
<reference evidence="1 2" key="1">
    <citation type="submission" date="2013-11" db="EMBL/GenBank/DDBJ databases">
        <title>Draft genome of the bovine lungworm Dictyocaulus viviparus.</title>
        <authorList>
            <person name="Mitreva M."/>
        </authorList>
    </citation>
    <scope>NUCLEOTIDE SEQUENCE [LARGE SCALE GENOMIC DNA]</scope>
    <source>
        <strain evidence="1 2">HannoverDv2000</strain>
    </source>
</reference>
<evidence type="ECO:0000313" key="2">
    <source>
        <dbReference type="Proteomes" id="UP000053766"/>
    </source>
</evidence>
<dbReference type="EMBL" id="KN717013">
    <property type="protein sequence ID" value="KJH40791.1"/>
    <property type="molecule type" value="Genomic_DNA"/>
</dbReference>
<accession>A0A0D8XEF0</accession>
<name>A0A0D8XEF0_DICVI</name>
<dbReference type="InterPro" id="IPR010558">
    <property type="entry name" value="Ly-6-related"/>
</dbReference>